<gene>
    <name evidence="1" type="ORF">REG_1964</name>
</gene>
<sequence>MTAVQEKKNDYLAEFRQTRALKMAISSVHELFDMMPELSQVSRQCVAANLINPIAGFEAVPLPVLAEKLYSASEIGKLFDVSANKIGRIANDNNMKTEQYGEYHLDKSRHSDKQVQAFRYNNHALNRFRHILIAEQEAKEHALV</sequence>
<evidence type="ECO:0000313" key="2">
    <source>
        <dbReference type="Proteomes" id="UP000005726"/>
    </source>
</evidence>
<dbReference type="EMBL" id="GL379743">
    <property type="protein sequence ID" value="EFL91118.1"/>
    <property type="molecule type" value="Genomic_DNA"/>
</dbReference>
<reference evidence="1" key="1">
    <citation type="journal article" date="2009" name="Environ. Microbiol.">
        <title>Dynamics of genome evolution in facultative symbionts of aphids.</title>
        <authorList>
            <person name="Degnan P.H."/>
            <person name="Leonardo T.E."/>
            <person name="Cass B.N."/>
            <person name="Hurwitz B."/>
            <person name="Stern D."/>
            <person name="Gibbs R.A."/>
            <person name="Richards S."/>
            <person name="Moran N.A."/>
        </authorList>
    </citation>
    <scope>NUCLEOTIDE SEQUENCE [LARGE SCALE GENOMIC DNA]</scope>
    <source>
        <strain evidence="1">LSR1</strain>
    </source>
</reference>
<dbReference type="Proteomes" id="UP000005726">
    <property type="component" value="Unassembled WGS sequence"/>
</dbReference>
<dbReference type="eggNOG" id="COG3617">
    <property type="taxonomic scope" value="Bacteria"/>
</dbReference>
<name>E0WV49_9ENTR</name>
<organism evidence="1 2">
    <name type="scientific">Candidatus Regiella insecticola LSR1</name>
    <dbReference type="NCBI Taxonomy" id="663321"/>
    <lineage>
        <taxon>Bacteria</taxon>
        <taxon>Pseudomonadati</taxon>
        <taxon>Pseudomonadota</taxon>
        <taxon>Gammaproteobacteria</taxon>
        <taxon>Enterobacterales</taxon>
        <taxon>Enterobacteriaceae</taxon>
        <taxon>aphid secondary symbionts</taxon>
        <taxon>Candidatus Regiella</taxon>
    </lineage>
</organism>
<evidence type="ECO:0000313" key="1">
    <source>
        <dbReference type="EMBL" id="EFL91118.1"/>
    </source>
</evidence>
<dbReference type="HOGENOM" id="CLU_1969685_0_0_6"/>
<keyword evidence="2" id="KW-1185">Reference proteome</keyword>
<dbReference type="AlphaFoldDB" id="E0WV49"/>
<protein>
    <submittedName>
        <fullName evidence="1">Uncharacterized protein</fullName>
    </submittedName>
</protein>
<accession>E0WV49</accession>
<proteinExistence type="predicted"/>